<feature type="coiled-coil region" evidence="1">
    <location>
        <begin position="351"/>
        <end position="387"/>
    </location>
</feature>
<dbReference type="Proteomes" id="UP001461341">
    <property type="component" value="Chromosome"/>
</dbReference>
<feature type="domain" description="LarA-like N-terminal" evidence="2">
    <location>
        <begin position="32"/>
        <end position="192"/>
    </location>
</feature>
<gene>
    <name evidence="3" type="ORF">QBE54_02210</name>
</gene>
<dbReference type="Pfam" id="PF09861">
    <property type="entry name" value="Lar_N"/>
    <property type="match status" value="1"/>
</dbReference>
<organism evidence="3 4">
    <name type="scientific">Thermatribacter velox</name>
    <dbReference type="NCBI Taxonomy" id="3039681"/>
    <lineage>
        <taxon>Bacteria</taxon>
        <taxon>Pseudomonadati</taxon>
        <taxon>Atribacterota</taxon>
        <taxon>Atribacteria</taxon>
        <taxon>Atribacterales</taxon>
        <taxon>Thermatribacteraceae</taxon>
        <taxon>Thermatribacter</taxon>
    </lineage>
</organism>
<protein>
    <submittedName>
        <fullName evidence="3">Lactate racemase domain-containing protein</fullName>
    </submittedName>
</protein>
<keyword evidence="4" id="KW-1185">Reference proteome</keyword>
<dbReference type="InterPro" id="IPR018657">
    <property type="entry name" value="LarA-like_N"/>
</dbReference>
<dbReference type="RefSeq" id="WP_369018731.1">
    <property type="nucleotide sequence ID" value="NZ_CP121689.1"/>
</dbReference>
<evidence type="ECO:0000313" key="4">
    <source>
        <dbReference type="Proteomes" id="UP001461341"/>
    </source>
</evidence>
<dbReference type="EMBL" id="CP121689">
    <property type="protein sequence ID" value="WZL76567.1"/>
    <property type="molecule type" value="Genomic_DNA"/>
</dbReference>
<keyword evidence="1" id="KW-0175">Coiled coil</keyword>
<name>A0ABZ2YCM2_9BACT</name>
<reference evidence="3 4" key="1">
    <citation type="submission" date="2023-03" db="EMBL/GenBank/DDBJ databases">
        <title>Novel Species.</title>
        <authorList>
            <person name="Ma S."/>
        </authorList>
    </citation>
    <scope>NUCLEOTIDE SEQUENCE [LARGE SCALE GENOMIC DNA]</scope>
    <source>
        <strain evidence="3 4">B11</strain>
    </source>
</reference>
<accession>A0ABZ2YCM2</accession>
<proteinExistence type="predicted"/>
<evidence type="ECO:0000256" key="1">
    <source>
        <dbReference type="SAM" id="Coils"/>
    </source>
</evidence>
<dbReference type="Gene3D" id="3.40.50.11440">
    <property type="match status" value="1"/>
</dbReference>
<sequence length="426" mass="46780">MDVSRVVIPGIENIKLPCVAKIRQKIPRGDISSVSQVVREEIRKLRVKDKISKGKKIAITAGSRGIDRIAEVIKAIVDEVKHLGGEPFIVPAMGSHGGGEAQTQKEILAGYGITEQSVGAPVISSMEVVKLGETEEGIPVYIDKNAFSADGIIVVNRVKVHTDFAGEVESGLMKMMVIGLGKHEGASAIHELGFERFREVIPKVGAEILRKAPILFGIALVENAYHRLCKIQAVEPEDFYKAEKELLKEYKRKMPQIPFTSVDILVVDEIGKDISGSGMDTNVIGRAKGIDRDIKIIIALDLTEKTHGNACGIGFADLTTRKLFDKIDFNATYTNILTSGTLKGGFLPIVLENDEQAIKAAMKLVKKNEKEVRLVRIKNTLEIIEMEVSEKLFYEASCNPDIEIVGELRAMKTDGKGNLLDYPYQA</sequence>
<evidence type="ECO:0000313" key="3">
    <source>
        <dbReference type="EMBL" id="WZL76567.1"/>
    </source>
</evidence>
<evidence type="ECO:0000259" key="2">
    <source>
        <dbReference type="Pfam" id="PF09861"/>
    </source>
</evidence>